<reference evidence="3 4" key="1">
    <citation type="submission" date="2013-02" db="EMBL/GenBank/DDBJ databases">
        <title>Draft Genome Sequence of Streptomyces aurantiacus, Which Produces Setomimycin.</title>
        <authorList>
            <person name="Gruening B.A."/>
            <person name="Praeg A."/>
            <person name="Erxleben A."/>
            <person name="Guenther S."/>
            <person name="Mueller M."/>
        </authorList>
    </citation>
    <scope>NUCLEOTIDE SEQUENCE [LARGE SCALE GENOMIC DNA]</scope>
    <source>
        <strain evidence="3 4">JA 4570</strain>
    </source>
</reference>
<keyword evidence="2" id="KW-1133">Transmembrane helix</keyword>
<dbReference type="AlphaFoldDB" id="S3ZNK2"/>
<organism evidence="3 4">
    <name type="scientific">Streptomyces aurantiacus JA 4570</name>
    <dbReference type="NCBI Taxonomy" id="1286094"/>
    <lineage>
        <taxon>Bacteria</taxon>
        <taxon>Bacillati</taxon>
        <taxon>Actinomycetota</taxon>
        <taxon>Actinomycetes</taxon>
        <taxon>Kitasatosporales</taxon>
        <taxon>Streptomycetaceae</taxon>
        <taxon>Streptomyces</taxon>
        <taxon>Streptomyces aurantiacus group</taxon>
    </lineage>
</organism>
<dbReference type="Proteomes" id="UP000014629">
    <property type="component" value="Unassembled WGS sequence"/>
</dbReference>
<feature type="transmembrane region" description="Helical" evidence="2">
    <location>
        <begin position="380"/>
        <end position="402"/>
    </location>
</feature>
<dbReference type="PATRIC" id="fig|1286094.4.peg.6933"/>
<sequence length="411" mass="42868">MPGATYRSSIGHPEAGASGTGSKLYYRLELGARDNVYVSVTALPGLGSRVAFADGLKVSVQDTDGFDCDFKSVRFGTSRSPRPLTASAMRKLTPDERRCQGAGTYYVVVERTTNTRSPVSSATEEPSSTEDWDMELYVASEPSLVKAGPTTPPQEPDSGSETAAPVPLAGRPLPRAGGSSFGTARALGKGVWSDRIKAGQTRYYRVPVDWGQRLSATLEVGSGSRSGDYVTSAVVMELFNPVRGPVESADAAYDGRQRTTILPTLPSVAYENRFAPLDRVSGMRFAGWYYLAVHLNPDVGTRFGQDAIGLTLRVNVAGERREGPAYAGTARPADGFGVTERDEAAARNGAGGSAGGGAGTGPGSDGTAAASGGGDTAMKVLAAAGFGTGTVLLAVLGVWRLVGRRRVIRSG</sequence>
<keyword evidence="2" id="KW-0472">Membrane</keyword>
<name>S3ZNK2_9ACTN</name>
<gene>
    <name evidence="3" type="ORF">STRAU_7006</name>
</gene>
<accession>S3ZNK2</accession>
<dbReference type="EMBL" id="AOPZ01000475">
    <property type="protein sequence ID" value="EPH39925.1"/>
    <property type="molecule type" value="Genomic_DNA"/>
</dbReference>
<feature type="region of interest" description="Disordered" evidence="1">
    <location>
        <begin position="344"/>
        <end position="371"/>
    </location>
</feature>
<feature type="compositionally biased region" description="Gly residues" evidence="1">
    <location>
        <begin position="349"/>
        <end position="364"/>
    </location>
</feature>
<comment type="caution">
    <text evidence="3">The sequence shown here is derived from an EMBL/GenBank/DDBJ whole genome shotgun (WGS) entry which is preliminary data.</text>
</comment>
<proteinExistence type="predicted"/>
<protein>
    <submittedName>
        <fullName evidence="3">Uncharacterized protein</fullName>
    </submittedName>
</protein>
<feature type="region of interest" description="Disordered" evidence="1">
    <location>
        <begin position="144"/>
        <end position="179"/>
    </location>
</feature>
<evidence type="ECO:0000256" key="1">
    <source>
        <dbReference type="SAM" id="MobiDB-lite"/>
    </source>
</evidence>
<evidence type="ECO:0000313" key="3">
    <source>
        <dbReference type="EMBL" id="EPH39925.1"/>
    </source>
</evidence>
<evidence type="ECO:0000313" key="4">
    <source>
        <dbReference type="Proteomes" id="UP000014629"/>
    </source>
</evidence>
<keyword evidence="2" id="KW-0812">Transmembrane</keyword>
<evidence type="ECO:0000256" key="2">
    <source>
        <dbReference type="SAM" id="Phobius"/>
    </source>
</evidence>
<keyword evidence="4" id="KW-1185">Reference proteome</keyword>